<dbReference type="EMBL" id="CM034415">
    <property type="protein sequence ID" value="KAJ0169745.1"/>
    <property type="molecule type" value="Genomic_DNA"/>
</dbReference>
<sequence>MYDNIQVPYYVKENFHTDYQGSMRRLEMAIEEEYIVTLRHACQREKNYRESMAWKARNFGDSRQYAEAQKLRTPSCERLKNFNR</sequence>
<evidence type="ECO:0000313" key="2">
    <source>
        <dbReference type="Proteomes" id="UP000824533"/>
    </source>
</evidence>
<keyword evidence="2" id="KW-1185">Reference proteome</keyword>
<protein>
    <submittedName>
        <fullName evidence="1">Uncharacterized protein</fullName>
    </submittedName>
</protein>
<name>A0ACC1CDK2_9NEOP</name>
<comment type="caution">
    <text evidence="1">The sequence shown here is derived from an EMBL/GenBank/DDBJ whole genome shotgun (WGS) entry which is preliminary data.</text>
</comment>
<dbReference type="Proteomes" id="UP000824533">
    <property type="component" value="Linkage Group LG29"/>
</dbReference>
<evidence type="ECO:0000313" key="1">
    <source>
        <dbReference type="EMBL" id="KAJ0169745.1"/>
    </source>
</evidence>
<organism evidence="1 2">
    <name type="scientific">Dendrolimus kikuchii</name>
    <dbReference type="NCBI Taxonomy" id="765133"/>
    <lineage>
        <taxon>Eukaryota</taxon>
        <taxon>Metazoa</taxon>
        <taxon>Ecdysozoa</taxon>
        <taxon>Arthropoda</taxon>
        <taxon>Hexapoda</taxon>
        <taxon>Insecta</taxon>
        <taxon>Pterygota</taxon>
        <taxon>Neoptera</taxon>
        <taxon>Endopterygota</taxon>
        <taxon>Lepidoptera</taxon>
        <taxon>Glossata</taxon>
        <taxon>Ditrysia</taxon>
        <taxon>Bombycoidea</taxon>
        <taxon>Lasiocampidae</taxon>
        <taxon>Dendrolimus</taxon>
    </lineage>
</organism>
<proteinExistence type="predicted"/>
<gene>
    <name evidence="1" type="ORF">K1T71_014351</name>
</gene>
<accession>A0ACC1CDK2</accession>
<reference evidence="1 2" key="1">
    <citation type="journal article" date="2021" name="Front. Genet.">
        <title>Chromosome-Level Genome Assembly Reveals Significant Gene Expansion in the Toll and IMD Signaling Pathways of Dendrolimus kikuchii.</title>
        <authorList>
            <person name="Zhou J."/>
            <person name="Wu P."/>
            <person name="Xiong Z."/>
            <person name="Liu N."/>
            <person name="Zhao N."/>
            <person name="Ji M."/>
            <person name="Qiu Y."/>
            <person name="Yang B."/>
        </authorList>
    </citation>
    <scope>NUCLEOTIDE SEQUENCE [LARGE SCALE GENOMIC DNA]</scope>
    <source>
        <strain evidence="1">Ann1</strain>
    </source>
</reference>